<gene>
    <name evidence="4" type="ORF">BGK67_13130</name>
</gene>
<sequence>MTTTPNPAASGTSGHRPPSGSASGWAAGGVLFAAVLMMINGVFAIFEGIAALAKDDVIWRVRDYSFKFDLTAWGWIHLILGIIVLIVGIAILKGTTWGRALGIALTGVSIILHFLWLPYQPFWSLIAIAIGVFVIWALCVDRSPGAL</sequence>
<feature type="transmembrane region" description="Helical" evidence="2">
    <location>
        <begin position="99"/>
        <end position="116"/>
    </location>
</feature>
<accession>A0A1E5PRH1</accession>
<keyword evidence="2" id="KW-1133">Transmembrane helix</keyword>
<comment type="caution">
    <text evidence="4">The sequence shown here is derived from an EMBL/GenBank/DDBJ whole genome shotgun (WGS) entry which is preliminary data.</text>
</comment>
<evidence type="ECO:0000256" key="2">
    <source>
        <dbReference type="SAM" id="Phobius"/>
    </source>
</evidence>
<feature type="region of interest" description="Disordered" evidence="1">
    <location>
        <begin position="1"/>
        <end position="20"/>
    </location>
</feature>
<feature type="transmembrane region" description="Helical" evidence="2">
    <location>
        <begin position="72"/>
        <end position="92"/>
    </location>
</feature>
<keyword evidence="2" id="KW-0812">Transmembrane</keyword>
<evidence type="ECO:0000313" key="5">
    <source>
        <dbReference type="Proteomes" id="UP000095705"/>
    </source>
</evidence>
<organism evidence="4 5">
    <name type="scientific">Streptomyces subrutilus</name>
    <dbReference type="NCBI Taxonomy" id="36818"/>
    <lineage>
        <taxon>Bacteria</taxon>
        <taxon>Bacillati</taxon>
        <taxon>Actinomycetota</taxon>
        <taxon>Actinomycetes</taxon>
        <taxon>Kitasatosporales</taxon>
        <taxon>Streptomycetaceae</taxon>
        <taxon>Streptomyces</taxon>
    </lineage>
</organism>
<dbReference type="STRING" id="36818.BGK67_13130"/>
<dbReference type="RefSeq" id="WP_069920436.1">
    <property type="nucleotide sequence ID" value="NZ_MEHK01000001.1"/>
</dbReference>
<proteinExistence type="predicted"/>
<feature type="transmembrane region" description="Helical" evidence="2">
    <location>
        <begin position="25"/>
        <end position="52"/>
    </location>
</feature>
<feature type="compositionally biased region" description="Polar residues" evidence="1">
    <location>
        <begin position="1"/>
        <end position="13"/>
    </location>
</feature>
<reference evidence="4 5" key="1">
    <citation type="submission" date="2016-08" db="EMBL/GenBank/DDBJ databases">
        <title>The complete genome of Streptomyces subrutilus 10-1-1.</title>
        <authorList>
            <person name="Chen X."/>
        </authorList>
    </citation>
    <scope>NUCLEOTIDE SEQUENCE [LARGE SCALE GENOMIC DNA]</scope>
    <source>
        <strain evidence="4 5">10-1-1</strain>
    </source>
</reference>
<dbReference type="AlphaFoldDB" id="A0A1E5PRH1"/>
<dbReference type="Pfam" id="PF23636">
    <property type="entry name" value="DUF7144"/>
    <property type="match status" value="1"/>
</dbReference>
<feature type="transmembrane region" description="Helical" evidence="2">
    <location>
        <begin position="122"/>
        <end position="140"/>
    </location>
</feature>
<name>A0A1E5PRH1_9ACTN</name>
<evidence type="ECO:0000256" key="1">
    <source>
        <dbReference type="SAM" id="MobiDB-lite"/>
    </source>
</evidence>
<dbReference type="Proteomes" id="UP000095705">
    <property type="component" value="Unassembled WGS sequence"/>
</dbReference>
<dbReference type="InterPro" id="IPR055568">
    <property type="entry name" value="DUF7144"/>
</dbReference>
<evidence type="ECO:0000259" key="3">
    <source>
        <dbReference type="Pfam" id="PF23636"/>
    </source>
</evidence>
<keyword evidence="2" id="KW-0472">Membrane</keyword>
<dbReference type="OrthoDB" id="4482242at2"/>
<dbReference type="EMBL" id="MEHK01000001">
    <property type="protein sequence ID" value="OEJ32154.1"/>
    <property type="molecule type" value="Genomic_DNA"/>
</dbReference>
<feature type="domain" description="DUF7144" evidence="3">
    <location>
        <begin position="30"/>
        <end position="142"/>
    </location>
</feature>
<keyword evidence="5" id="KW-1185">Reference proteome</keyword>
<evidence type="ECO:0000313" key="4">
    <source>
        <dbReference type="EMBL" id="OEJ32154.1"/>
    </source>
</evidence>
<protein>
    <recommendedName>
        <fullName evidence="3">DUF7144 domain-containing protein</fullName>
    </recommendedName>
</protein>